<protein>
    <submittedName>
        <fullName evidence="3">N-substituted formamide deformylase</fullName>
        <ecNumber evidence="3">3.5.1.91</ecNumber>
    </submittedName>
</protein>
<feature type="domain" description="Amidohydrolase 3" evidence="1">
    <location>
        <begin position="84"/>
        <end position="574"/>
    </location>
</feature>
<organism evidence="3 5">
    <name type="scientific">Chryseobacterium jejuense</name>
    <dbReference type="NCBI Taxonomy" id="445960"/>
    <lineage>
        <taxon>Bacteria</taxon>
        <taxon>Pseudomonadati</taxon>
        <taxon>Bacteroidota</taxon>
        <taxon>Flavobacteriia</taxon>
        <taxon>Flavobacteriales</taxon>
        <taxon>Weeksellaceae</taxon>
        <taxon>Chryseobacterium group</taxon>
        <taxon>Chryseobacterium</taxon>
    </lineage>
</organism>
<dbReference type="EMBL" id="FNEG01000001">
    <property type="protein sequence ID" value="SDI11081.1"/>
    <property type="molecule type" value="Genomic_DNA"/>
</dbReference>
<dbReference type="Gene3D" id="3.20.20.140">
    <property type="entry name" value="Metal-dependent hydrolases"/>
    <property type="match status" value="1"/>
</dbReference>
<dbReference type="InterPro" id="IPR032466">
    <property type="entry name" value="Metal_Hydrolase"/>
</dbReference>
<dbReference type="Gene3D" id="3.10.310.70">
    <property type="match status" value="1"/>
</dbReference>
<evidence type="ECO:0000313" key="3">
    <source>
        <dbReference type="EMBL" id="SQB47454.1"/>
    </source>
</evidence>
<dbReference type="GO" id="GO:0016810">
    <property type="term" value="F:hydrolase activity, acting on carbon-nitrogen (but not peptide) bonds"/>
    <property type="evidence" value="ECO:0007669"/>
    <property type="project" value="InterPro"/>
</dbReference>
<dbReference type="Gene3D" id="2.30.40.10">
    <property type="entry name" value="Urease, subunit C, domain 1"/>
    <property type="match status" value="1"/>
</dbReference>
<sequence>MKKIKFFLLSIALAGLISCKDSSTTYKDITEAKGNGVIYFGGDILTMVGDTPNYADAVWIKDGKIAYIGSLEEAKKQGKGAELANLEGKTLLPSFIDAHSHYINSLSVANQANVSPAPIGPGKDVKSIIQTMKKFQADKKIPEGEDIIIQAYGYDDTMMPNDSLLNRDDLDAAFPHNPVIVGHISMHGAVLNSMALKKFNITDKTVTPPGGVIVRKPGTNEPYGLIMETAYLPIFDNLPKPTKEQEIEWSKIGQMMYAEAGITTAHDGATKISDLDVMKRANKANVNMIDVIAFPFITDLDTILAKYPQKDWLKYDNHFKIGGVKITIDGSPQGKTAYFTTPYLHGGPNGETKWTGELTFPQSDINNMVKRVYAMNVPLNLHANGDGAIDAFLQAHKEAAKDDLTKDRHVTMIHSQFVRKDQLEEYPKFKILPSFYTLHTYYFADAHINNRGQTQADYMSPMKDAIGLGLKPTNHTDFVVLPLDQMMVLWSSVNRISRNNKPIGPDQRVTPYQGLQAITIHPAIQYMEQAAKGTLEKNKLADLVILDKNPLKEDKMKIKDIKVLQTIKEGKVIYCKECNKS</sequence>
<dbReference type="PANTHER" id="PTHR22642">
    <property type="entry name" value="IMIDAZOLONEPROPIONASE"/>
    <property type="match status" value="1"/>
</dbReference>
<dbReference type="InterPro" id="IPR011059">
    <property type="entry name" value="Metal-dep_hydrolase_composite"/>
</dbReference>
<dbReference type="SUPFAM" id="SSF51338">
    <property type="entry name" value="Composite domain of metallo-dependent hydrolases"/>
    <property type="match status" value="1"/>
</dbReference>
<evidence type="ECO:0000259" key="1">
    <source>
        <dbReference type="Pfam" id="PF07969"/>
    </source>
</evidence>
<evidence type="ECO:0000313" key="2">
    <source>
        <dbReference type="EMBL" id="SDI11081.1"/>
    </source>
</evidence>
<evidence type="ECO:0000313" key="4">
    <source>
        <dbReference type="Proteomes" id="UP000199426"/>
    </source>
</evidence>
<keyword evidence="3" id="KW-0378">Hydrolase</keyword>
<dbReference type="CDD" id="cd01300">
    <property type="entry name" value="YtcJ_like"/>
    <property type="match status" value="1"/>
</dbReference>
<dbReference type="EMBL" id="UAWB01000015">
    <property type="protein sequence ID" value="SQB47454.1"/>
    <property type="molecule type" value="Genomic_DNA"/>
</dbReference>
<gene>
    <name evidence="3" type="primary">nfdA</name>
    <name evidence="3" type="ORF">NCTC13492_04536</name>
    <name evidence="2" type="ORF">SAMN05421542_0102</name>
</gene>
<keyword evidence="4" id="KW-1185">Reference proteome</keyword>
<dbReference type="Proteomes" id="UP000251670">
    <property type="component" value="Unassembled WGS sequence"/>
</dbReference>
<reference evidence="2 4" key="1">
    <citation type="submission" date="2016-10" db="EMBL/GenBank/DDBJ databases">
        <authorList>
            <person name="Varghese N."/>
            <person name="Submissions S."/>
        </authorList>
    </citation>
    <scope>NUCLEOTIDE SEQUENCE [LARGE SCALE GENOMIC DNA]</scope>
    <source>
        <strain evidence="2 4">DSM 19299</strain>
    </source>
</reference>
<accession>A0A2X2X449</accession>
<dbReference type="AlphaFoldDB" id="A0A2X2X449"/>
<evidence type="ECO:0000313" key="5">
    <source>
        <dbReference type="Proteomes" id="UP000251670"/>
    </source>
</evidence>
<dbReference type="RefSeq" id="WP_089732533.1">
    <property type="nucleotide sequence ID" value="NZ_FNEG01000001.1"/>
</dbReference>
<dbReference type="SUPFAM" id="SSF51556">
    <property type="entry name" value="Metallo-dependent hydrolases"/>
    <property type="match status" value="1"/>
</dbReference>
<dbReference type="InterPro" id="IPR013108">
    <property type="entry name" value="Amidohydro_3"/>
</dbReference>
<proteinExistence type="predicted"/>
<name>A0A2X2X449_CHRJE</name>
<dbReference type="Proteomes" id="UP000199426">
    <property type="component" value="Unassembled WGS sequence"/>
</dbReference>
<dbReference type="InterPro" id="IPR033932">
    <property type="entry name" value="YtcJ-like"/>
</dbReference>
<dbReference type="Pfam" id="PF07969">
    <property type="entry name" value="Amidohydro_3"/>
    <property type="match status" value="1"/>
</dbReference>
<dbReference type="PANTHER" id="PTHR22642:SF2">
    <property type="entry name" value="PROTEIN LONG AFTER FAR-RED 3"/>
    <property type="match status" value="1"/>
</dbReference>
<dbReference type="EC" id="3.5.1.91" evidence="3"/>
<reference evidence="3 5" key="2">
    <citation type="submission" date="2018-06" db="EMBL/GenBank/DDBJ databases">
        <authorList>
            <consortium name="Pathogen Informatics"/>
            <person name="Doyle S."/>
        </authorList>
    </citation>
    <scope>NUCLEOTIDE SEQUENCE [LARGE SCALE GENOMIC DNA]</scope>
    <source>
        <strain evidence="3 5">NCTC13492</strain>
    </source>
</reference>
<dbReference type="PROSITE" id="PS51257">
    <property type="entry name" value="PROKAR_LIPOPROTEIN"/>
    <property type="match status" value="1"/>
</dbReference>
<dbReference type="OrthoDB" id="9767366at2"/>